<organism evidence="6 7">
    <name type="scientific">Elaeis guineensis var. tenera</name>
    <name type="common">Oil palm</name>
    <dbReference type="NCBI Taxonomy" id="51953"/>
    <lineage>
        <taxon>Eukaryota</taxon>
        <taxon>Viridiplantae</taxon>
        <taxon>Streptophyta</taxon>
        <taxon>Embryophyta</taxon>
        <taxon>Tracheophyta</taxon>
        <taxon>Spermatophyta</taxon>
        <taxon>Magnoliopsida</taxon>
        <taxon>Liliopsida</taxon>
        <taxon>Arecaceae</taxon>
        <taxon>Arecoideae</taxon>
        <taxon>Cocoseae</taxon>
        <taxon>Elaeidinae</taxon>
        <taxon>Elaeis</taxon>
    </lineage>
</organism>
<keyword evidence="2 4" id="KW-0328">Glycosyltransferase</keyword>
<dbReference type="PROSITE" id="PS00375">
    <property type="entry name" value="UDPGT"/>
    <property type="match status" value="1"/>
</dbReference>
<dbReference type="InterPro" id="IPR002213">
    <property type="entry name" value="UDP_glucos_trans"/>
</dbReference>
<name>A0A6I9RM61_ELAGV</name>
<dbReference type="EC" id="2.4.1.-" evidence="5"/>
<dbReference type="PANTHER" id="PTHR48048:SF30">
    <property type="entry name" value="GLYCOSYLTRANSFERASE"/>
    <property type="match status" value="1"/>
</dbReference>
<evidence type="ECO:0000313" key="6">
    <source>
        <dbReference type="Proteomes" id="UP000504607"/>
    </source>
</evidence>
<protein>
    <recommendedName>
        <fullName evidence="5">Glycosyltransferase</fullName>
        <ecNumber evidence="5">2.4.1.-</ecNumber>
    </recommendedName>
</protein>
<evidence type="ECO:0000256" key="4">
    <source>
        <dbReference type="RuleBase" id="RU003718"/>
    </source>
</evidence>
<keyword evidence="6" id="KW-1185">Reference proteome</keyword>
<dbReference type="FunFam" id="3.40.50.2000:FF:000056">
    <property type="entry name" value="Glycosyltransferase"/>
    <property type="match status" value="1"/>
</dbReference>
<evidence type="ECO:0000313" key="7">
    <source>
        <dbReference type="RefSeq" id="XP_010929073.1"/>
    </source>
</evidence>
<dbReference type="InterPro" id="IPR050481">
    <property type="entry name" value="UDP-glycosyltransf_plant"/>
</dbReference>
<evidence type="ECO:0000256" key="3">
    <source>
        <dbReference type="ARBA" id="ARBA00022679"/>
    </source>
</evidence>
<dbReference type="GeneID" id="105050658"/>
<dbReference type="KEGG" id="egu:105050658"/>
<dbReference type="InParanoid" id="A0A6I9RM61"/>
<sequence length="488" mass="54024">MLFETGRMGKLSLVFLPMCGAGHLVPMVETAKRLLQLQQEENLFSVTVLLIQPPSPASATTFSSYVHSITFSGLDIHFQDLPPVDPPTEIDGAEDFVSLYFQSHKPHVKAALTQSSVPVAALVLDFFATTIIDVADELGVPSYIFFTSTAAMLALTLHLPTLHDKIPVEFGELEGHVEVPGVPPIPPLSMPTPFMNKKSRDYTWFVYHGKRFLEAKGIIVNTFIELEPGPLEALREGRCVPNHPTPAIYPVGPVTALEDDTNKANSERHECITWLKGQPPASVVFLCFGSRGSFGAPQVREMAIGLERSGHRFLWCLRTPSTGKFPHPVDANLEEVLPKGFLERTAERGLVWPTWVPQEEILAHEAVVGFVTHCGWNSILESLWFGVPMLGWPLYAEQHMNAFELERMTGVAVQLKVDRKGGGFVGAEELERGVRCLMGDSEEGKKVRAKAEEMRMAIKNAIGEEGSSYLYLRQLAEDMSKRGASDKY</sequence>
<dbReference type="Gene3D" id="3.40.50.2000">
    <property type="entry name" value="Glycogen Phosphorylase B"/>
    <property type="match status" value="2"/>
</dbReference>
<dbReference type="FunFam" id="3.40.50.2000:FF:000089">
    <property type="entry name" value="Glycosyltransferase"/>
    <property type="match status" value="1"/>
</dbReference>
<comment type="similarity">
    <text evidence="1 4">Belongs to the UDP-glycosyltransferase family.</text>
</comment>
<dbReference type="FunCoup" id="A0A6I9RM61">
    <property type="interactions" value="327"/>
</dbReference>
<dbReference type="RefSeq" id="XP_010929073.1">
    <property type="nucleotide sequence ID" value="XM_010930771.3"/>
</dbReference>
<dbReference type="CDD" id="cd03784">
    <property type="entry name" value="GT1_Gtf-like"/>
    <property type="match status" value="1"/>
</dbReference>
<proteinExistence type="inferred from homology"/>
<dbReference type="AlphaFoldDB" id="A0A6I9RM61"/>
<dbReference type="GO" id="GO:0035251">
    <property type="term" value="F:UDP-glucosyltransferase activity"/>
    <property type="evidence" value="ECO:0007669"/>
    <property type="project" value="InterPro"/>
</dbReference>
<dbReference type="InterPro" id="IPR035595">
    <property type="entry name" value="UDP_glycos_trans_CS"/>
</dbReference>
<gene>
    <name evidence="7" type="primary">LOC105050658</name>
</gene>
<evidence type="ECO:0000256" key="1">
    <source>
        <dbReference type="ARBA" id="ARBA00009995"/>
    </source>
</evidence>
<dbReference type="OrthoDB" id="747132at2759"/>
<accession>A0A6I9RM61</accession>
<dbReference type="Pfam" id="PF00201">
    <property type="entry name" value="UDPGT"/>
    <property type="match status" value="1"/>
</dbReference>
<dbReference type="Proteomes" id="UP000504607">
    <property type="component" value="Chromosome 1"/>
</dbReference>
<keyword evidence="3 4" id="KW-0808">Transferase</keyword>
<evidence type="ECO:0000256" key="2">
    <source>
        <dbReference type="ARBA" id="ARBA00022676"/>
    </source>
</evidence>
<dbReference type="SUPFAM" id="SSF53756">
    <property type="entry name" value="UDP-Glycosyltransferase/glycogen phosphorylase"/>
    <property type="match status" value="1"/>
</dbReference>
<dbReference type="PANTHER" id="PTHR48048">
    <property type="entry name" value="GLYCOSYLTRANSFERASE"/>
    <property type="match status" value="1"/>
</dbReference>
<reference evidence="7" key="1">
    <citation type="submission" date="2025-08" db="UniProtKB">
        <authorList>
            <consortium name="RefSeq"/>
        </authorList>
    </citation>
    <scope>IDENTIFICATION</scope>
</reference>
<evidence type="ECO:0000256" key="5">
    <source>
        <dbReference type="RuleBase" id="RU362057"/>
    </source>
</evidence>